<dbReference type="AlphaFoldDB" id="A0A819FJ84"/>
<proteinExistence type="predicted"/>
<organism evidence="3 4">
    <name type="scientific">Adineta steineri</name>
    <dbReference type="NCBI Taxonomy" id="433720"/>
    <lineage>
        <taxon>Eukaryota</taxon>
        <taxon>Metazoa</taxon>
        <taxon>Spiralia</taxon>
        <taxon>Gnathifera</taxon>
        <taxon>Rotifera</taxon>
        <taxon>Eurotatoria</taxon>
        <taxon>Bdelloidea</taxon>
        <taxon>Adinetida</taxon>
        <taxon>Adinetidae</taxon>
        <taxon>Adineta</taxon>
    </lineage>
</organism>
<dbReference type="Proteomes" id="UP000663844">
    <property type="component" value="Unassembled WGS sequence"/>
</dbReference>
<dbReference type="Proteomes" id="UP000663845">
    <property type="component" value="Unassembled WGS sequence"/>
</dbReference>
<dbReference type="EMBL" id="CAJNOG010000384">
    <property type="protein sequence ID" value="CAF1212324.1"/>
    <property type="molecule type" value="Genomic_DNA"/>
</dbReference>
<accession>A0A819FJ84</accession>
<evidence type="ECO:0000313" key="3">
    <source>
        <dbReference type="EMBL" id="CAF3867217.1"/>
    </source>
</evidence>
<feature type="chain" id="PRO_5036415439" evidence="1">
    <location>
        <begin position="24"/>
        <end position="175"/>
    </location>
</feature>
<feature type="signal peptide" evidence="1">
    <location>
        <begin position="1"/>
        <end position="23"/>
    </location>
</feature>
<evidence type="ECO:0000313" key="2">
    <source>
        <dbReference type="EMBL" id="CAF1212324.1"/>
    </source>
</evidence>
<evidence type="ECO:0000256" key="1">
    <source>
        <dbReference type="SAM" id="SignalP"/>
    </source>
</evidence>
<gene>
    <name evidence="2" type="ORF">JYZ213_LOCUS27525</name>
    <name evidence="3" type="ORF">OXD698_LOCUS22153</name>
</gene>
<dbReference type="EMBL" id="CAJOAZ010001869">
    <property type="protein sequence ID" value="CAF3867217.1"/>
    <property type="molecule type" value="Genomic_DNA"/>
</dbReference>
<evidence type="ECO:0000313" key="4">
    <source>
        <dbReference type="Proteomes" id="UP000663844"/>
    </source>
</evidence>
<protein>
    <submittedName>
        <fullName evidence="3">Uncharacterized protein</fullName>
    </submittedName>
</protein>
<keyword evidence="1" id="KW-0732">Signal</keyword>
<reference evidence="3" key="1">
    <citation type="submission" date="2021-02" db="EMBL/GenBank/DDBJ databases">
        <authorList>
            <person name="Nowell W R."/>
        </authorList>
    </citation>
    <scope>NUCLEOTIDE SEQUENCE</scope>
</reference>
<name>A0A819FJ84_9BILA</name>
<sequence length="175" mass="19405">MNSMNKMACCFIILIAALYITQGNTTQRPALTSRLDHLIKKRSAEARTCLTNAFNDYKQAVQRALLKHNTDIQTELQKHNTHQRELRRYNHALKQALKKYNTTIDACNTPPPTTTAVACINSGACTRDADCCDRRCTTIDPSPPIPPAGSYYICGPPRIPCDGNSYCVCGAPDSR</sequence>
<comment type="caution">
    <text evidence="3">The sequence shown here is derived from an EMBL/GenBank/DDBJ whole genome shotgun (WGS) entry which is preliminary data.</text>
</comment>